<keyword evidence="3" id="KW-1133">Transmembrane helix</keyword>
<comment type="caution">
    <text evidence="5">The sequence shown here is derived from an EMBL/GenBank/DDBJ whole genome shotgun (WGS) entry which is preliminary data.</text>
</comment>
<dbReference type="GO" id="GO:0003755">
    <property type="term" value="F:peptidyl-prolyl cis-trans isomerase activity"/>
    <property type="evidence" value="ECO:0007669"/>
    <property type="project" value="InterPro"/>
</dbReference>
<dbReference type="InterPro" id="IPR002130">
    <property type="entry name" value="Cyclophilin-type_PPIase_dom"/>
</dbReference>
<comment type="function">
    <text evidence="1">PPIases accelerate the folding of proteins. It catalyzes the cis-trans isomerization of proline imidic peptide bonds in oligopeptides.</text>
</comment>
<gene>
    <name evidence="5" type="ORF">CSW57_08885</name>
</gene>
<evidence type="ECO:0000256" key="3">
    <source>
        <dbReference type="SAM" id="Phobius"/>
    </source>
</evidence>
<dbReference type="PROSITE" id="PS50072">
    <property type="entry name" value="CSA_PPIASE_2"/>
    <property type="match status" value="1"/>
</dbReference>
<evidence type="ECO:0000313" key="5">
    <source>
        <dbReference type="EMBL" id="PHV67753.1"/>
    </source>
</evidence>
<feature type="transmembrane region" description="Helical" evidence="3">
    <location>
        <begin position="31"/>
        <end position="53"/>
    </location>
</feature>
<evidence type="ECO:0000256" key="2">
    <source>
        <dbReference type="SAM" id="MobiDB-lite"/>
    </source>
</evidence>
<dbReference type="InterPro" id="IPR029000">
    <property type="entry name" value="Cyclophilin-like_dom_sf"/>
</dbReference>
<dbReference type="SUPFAM" id="SSF50891">
    <property type="entry name" value="Cyclophilin-like"/>
    <property type="match status" value="1"/>
</dbReference>
<dbReference type="PANTHER" id="PTHR45625:SF3">
    <property type="entry name" value="PEPTIDYL-PROLYL CIS-TRANS ISOMERASE B-RELATED"/>
    <property type="match status" value="1"/>
</dbReference>
<proteinExistence type="predicted"/>
<feature type="domain" description="PPIase cyclophilin-type" evidence="4">
    <location>
        <begin position="130"/>
        <end position="314"/>
    </location>
</feature>
<evidence type="ECO:0000313" key="6">
    <source>
        <dbReference type="Proteomes" id="UP000225108"/>
    </source>
</evidence>
<evidence type="ECO:0000259" key="4">
    <source>
        <dbReference type="PROSITE" id="PS50072"/>
    </source>
</evidence>
<dbReference type="AlphaFoldDB" id="A0A2G3PPV3"/>
<accession>A0A2G3PPV3</accession>
<dbReference type="Gene3D" id="2.40.100.10">
    <property type="entry name" value="Cyclophilin-like"/>
    <property type="match status" value="1"/>
</dbReference>
<protein>
    <submittedName>
        <fullName evidence="5">Peptidylprolyl isomerase</fullName>
    </submittedName>
</protein>
<dbReference type="EMBL" id="PEBD01000005">
    <property type="protein sequence ID" value="PHV67753.1"/>
    <property type="molecule type" value="Genomic_DNA"/>
</dbReference>
<dbReference type="Pfam" id="PF00160">
    <property type="entry name" value="Pro_isomerase"/>
    <property type="match status" value="1"/>
</dbReference>
<evidence type="ECO:0000256" key="1">
    <source>
        <dbReference type="ARBA" id="ARBA00002388"/>
    </source>
</evidence>
<dbReference type="InterPro" id="IPR044666">
    <property type="entry name" value="Cyclophilin_A-like"/>
</dbReference>
<keyword evidence="3" id="KW-0472">Membrane</keyword>
<dbReference type="Proteomes" id="UP000225108">
    <property type="component" value="Unassembled WGS sequence"/>
</dbReference>
<name>A0A2G3PPV3_WILMA</name>
<dbReference type="RefSeq" id="WP_030163213.1">
    <property type="nucleotide sequence ID" value="NZ_PEBD01000005.1"/>
</dbReference>
<feature type="compositionally biased region" description="Polar residues" evidence="2">
    <location>
        <begin position="287"/>
        <end position="296"/>
    </location>
</feature>
<organism evidence="5 6">
    <name type="scientific">Williamsia marianensis</name>
    <dbReference type="NCBI Taxonomy" id="85044"/>
    <lineage>
        <taxon>Bacteria</taxon>
        <taxon>Bacillati</taxon>
        <taxon>Actinomycetota</taxon>
        <taxon>Actinomycetes</taxon>
        <taxon>Mycobacteriales</taxon>
        <taxon>Nocardiaceae</taxon>
        <taxon>Williamsia</taxon>
    </lineage>
</organism>
<dbReference type="PANTHER" id="PTHR45625">
    <property type="entry name" value="PEPTIDYL-PROLYL CIS-TRANS ISOMERASE-RELATED"/>
    <property type="match status" value="1"/>
</dbReference>
<sequence>MSSNEQRRQAAKRKLERRLERQQQAARKRKIIIVSTSVVLVVAVAAVATTLIVKKVADDNEKARWTACSYVEDTADPFEGLPDTVPAEVPADQQPKFQQFLGELKAGAAKQRKAPMPGDKQLKEGTVDVVFDTSQGAIPVQLNRKDAPCNVGAFESLIKENYFNDTSCHRLTSDQLKVLQCGDPTATGRGGPGWQSPDELPTGFAPAGEADPTTGAQPVTYPRGTIAVANSGTNQETGAGTGGSQFFMVIQDGVLPADYTVIGKVEEPGLQVLDKVLAGGIVPGLRPNQSTGSLDENPSDGKPVLPVDITTATIGS</sequence>
<keyword evidence="5" id="KW-0413">Isomerase</keyword>
<keyword evidence="3" id="KW-0812">Transmembrane</keyword>
<feature type="region of interest" description="Disordered" evidence="2">
    <location>
        <begin position="287"/>
        <end position="307"/>
    </location>
</feature>
<reference evidence="5 6" key="1">
    <citation type="submission" date="2017-10" db="EMBL/GenBank/DDBJ databases">
        <title>The draft genome sequence of Williamsia sp. BULT 1.1 isolated from the semi-arid grassland soils from South Africa.</title>
        <authorList>
            <person name="Kabwe M.H."/>
            <person name="Govender N."/>
            <person name="Mutseka Lunga P."/>
            <person name="Vikram S."/>
            <person name="Makhalanyane T.P."/>
        </authorList>
    </citation>
    <scope>NUCLEOTIDE SEQUENCE [LARGE SCALE GENOMIC DNA]</scope>
    <source>
        <strain evidence="5 6">BULT 1.1</strain>
    </source>
</reference>